<evidence type="ECO:0000259" key="8">
    <source>
        <dbReference type="Pfam" id="PF12896"/>
    </source>
</evidence>
<dbReference type="EMBL" id="CABPRJ010000496">
    <property type="protein sequence ID" value="VVC29686.1"/>
    <property type="molecule type" value="Genomic_DNA"/>
</dbReference>
<dbReference type="Proteomes" id="UP000325440">
    <property type="component" value="Unassembled WGS sequence"/>
</dbReference>
<accession>A0A5E4MFL9</accession>
<evidence type="ECO:0000256" key="2">
    <source>
        <dbReference type="ARBA" id="ARBA00022618"/>
    </source>
</evidence>
<dbReference type="GO" id="GO:0031145">
    <property type="term" value="P:anaphase-promoting complex-dependent catabolic process"/>
    <property type="evidence" value="ECO:0007669"/>
    <property type="project" value="InterPro"/>
</dbReference>
<evidence type="ECO:0000256" key="4">
    <source>
        <dbReference type="ARBA" id="ARBA00022786"/>
    </source>
</evidence>
<keyword evidence="2" id="KW-0132">Cell division</keyword>
<dbReference type="SUPFAM" id="SSF50978">
    <property type="entry name" value="WD40 repeat-like"/>
    <property type="match status" value="1"/>
</dbReference>
<evidence type="ECO:0000313" key="10">
    <source>
        <dbReference type="Proteomes" id="UP000325440"/>
    </source>
</evidence>
<feature type="domain" description="Anaphase-promoting complex subunit 4 long" evidence="8">
    <location>
        <begin position="232"/>
        <end position="414"/>
    </location>
</feature>
<dbReference type="GO" id="GO:0034399">
    <property type="term" value="C:nuclear periphery"/>
    <property type="evidence" value="ECO:0007669"/>
    <property type="project" value="TreeGrafter"/>
</dbReference>
<evidence type="ECO:0000256" key="5">
    <source>
        <dbReference type="ARBA" id="ARBA00023306"/>
    </source>
</evidence>
<keyword evidence="5" id="KW-0131">Cell cycle</keyword>
<dbReference type="InterPro" id="IPR024977">
    <property type="entry name" value="Apc4-like_WD40_dom"/>
</dbReference>
<evidence type="ECO:0000259" key="7">
    <source>
        <dbReference type="Pfam" id="PF12894"/>
    </source>
</evidence>
<organism evidence="9 10">
    <name type="scientific">Cinara cedri</name>
    <dbReference type="NCBI Taxonomy" id="506608"/>
    <lineage>
        <taxon>Eukaryota</taxon>
        <taxon>Metazoa</taxon>
        <taxon>Ecdysozoa</taxon>
        <taxon>Arthropoda</taxon>
        <taxon>Hexapoda</taxon>
        <taxon>Insecta</taxon>
        <taxon>Pterygota</taxon>
        <taxon>Neoptera</taxon>
        <taxon>Paraneoptera</taxon>
        <taxon>Hemiptera</taxon>
        <taxon>Sternorrhyncha</taxon>
        <taxon>Aphidomorpha</taxon>
        <taxon>Aphidoidea</taxon>
        <taxon>Aphididae</taxon>
        <taxon>Lachninae</taxon>
        <taxon>Cinara</taxon>
    </lineage>
</organism>
<name>A0A5E4MFL9_9HEMI</name>
<protein>
    <recommendedName>
        <fullName evidence="1">Anaphase-promoting complex subunit 4</fullName>
    </recommendedName>
</protein>
<dbReference type="PANTHER" id="PTHR13260">
    <property type="entry name" value="ANAPHASE PROMOTING COMPLEX SUBUNIT 4 APC4"/>
    <property type="match status" value="1"/>
</dbReference>
<feature type="region of interest" description="Disordered" evidence="6">
    <location>
        <begin position="717"/>
        <end position="738"/>
    </location>
</feature>
<feature type="compositionally biased region" description="Acidic residues" evidence="6">
    <location>
        <begin position="717"/>
        <end position="727"/>
    </location>
</feature>
<evidence type="ECO:0000256" key="3">
    <source>
        <dbReference type="ARBA" id="ARBA00022776"/>
    </source>
</evidence>
<dbReference type="OrthoDB" id="2110451at2759"/>
<dbReference type="AlphaFoldDB" id="A0A5E4MFL9"/>
<keyword evidence="10" id="KW-1185">Reference proteome</keyword>
<proteinExistence type="predicted"/>
<evidence type="ECO:0000256" key="1">
    <source>
        <dbReference type="ARBA" id="ARBA00016067"/>
    </source>
</evidence>
<dbReference type="Pfam" id="PF12894">
    <property type="entry name" value="ANAPC4_WD40"/>
    <property type="match status" value="1"/>
</dbReference>
<dbReference type="GO" id="GO:0005680">
    <property type="term" value="C:anaphase-promoting complex"/>
    <property type="evidence" value="ECO:0007669"/>
    <property type="project" value="InterPro"/>
</dbReference>
<keyword evidence="4" id="KW-0833">Ubl conjugation pathway</keyword>
<dbReference type="GO" id="GO:0070979">
    <property type="term" value="P:protein K11-linked ubiquitination"/>
    <property type="evidence" value="ECO:0007669"/>
    <property type="project" value="TreeGrafter"/>
</dbReference>
<dbReference type="InterPro" id="IPR024789">
    <property type="entry name" value="APC4"/>
</dbReference>
<keyword evidence="3" id="KW-0498">Mitosis</keyword>
<dbReference type="InterPro" id="IPR036322">
    <property type="entry name" value="WD40_repeat_dom_sf"/>
</dbReference>
<dbReference type="Gene3D" id="2.130.10.10">
    <property type="entry name" value="YVTN repeat-like/Quinoprotein amine dehydrogenase"/>
    <property type="match status" value="1"/>
</dbReference>
<dbReference type="PANTHER" id="PTHR13260:SF0">
    <property type="entry name" value="ANAPHASE-PROMOTING COMPLEX SUBUNIT 4"/>
    <property type="match status" value="1"/>
</dbReference>
<dbReference type="InterPro" id="IPR024790">
    <property type="entry name" value="APC4_long_dom"/>
</dbReference>
<dbReference type="InterPro" id="IPR015943">
    <property type="entry name" value="WD40/YVTN_repeat-like_dom_sf"/>
</dbReference>
<feature type="domain" description="Anaphase-promoting complex subunit 4-like WD40" evidence="7">
    <location>
        <begin position="21"/>
        <end position="109"/>
    </location>
</feature>
<gene>
    <name evidence="9" type="ORF">CINCED_3A016504</name>
</gene>
<sequence length="738" mass="84200">MAMYGMKQLEERHVPTTVLKMEWSNKMDLLAIAKEHGEVSLHRLTWQRVWSLAAPNDKTLVTALAWRPDGKQLAVAYDSCDLLLVDVENKDITFSKKTESRITSLVWVQQEKPQKKETIDSVLIKTSGTDYLPKLQSLVIRDTPEEENKLPKVQDTLNLLLVGMENSEVQILALGIFLCGSINLSEIFEKEGTVLNMHMPMDFSYLYVAVQYFYGKVEITTIKLRECYTNWDDVYGLAFKHDQLLSSLDYLDQTMKNILETWENVSLMEMELKLSSYCPEDPENVSTDLLELLIYGIRSERMDQFLKKDLTDKGIKKIGLSIESSHTNVQKLMVKQLSEVTNQILFQLVEISGMSLKKYECLGLTKCSVEKALKSVNRFLIKCNEVQIVIEESLTRYKLFFKWLYGAMLKLNEENGVTDPLLMNTSQQELNLLAEYIYNLGEHAKVNNYKLDLVGQYFLDSDLEFPYETHNQWWSILRENPCLEENPLIVPALKKSSLTQQFNDLKNDLVDIFAQKKTFFDKMFILYNNVLLDNHSISHQVHKVTMVDLPNHKLLVCCADQNAYDFGFYELMAYDDTQEVTLRSANVFYMSDKTKQTIHDLQFYSQDHLSVLTETVDSSTNRNSLFLQLSTSTVRSHCSNDGLGVCKIGGAGNDSSGVASDNGGCASSSSDPKTVDYSCRVVENMVATSFAVSGTRKVAVLLSHSRHKVRLFEMEVDDEDDDEDDSAMDVTRDSSFAD</sequence>
<evidence type="ECO:0000256" key="6">
    <source>
        <dbReference type="SAM" id="MobiDB-lite"/>
    </source>
</evidence>
<dbReference type="Pfam" id="PF12896">
    <property type="entry name" value="ANAPC4"/>
    <property type="match status" value="1"/>
</dbReference>
<dbReference type="GO" id="GO:0051301">
    <property type="term" value="P:cell division"/>
    <property type="evidence" value="ECO:0007669"/>
    <property type="project" value="UniProtKB-KW"/>
</dbReference>
<evidence type="ECO:0000313" key="9">
    <source>
        <dbReference type="EMBL" id="VVC29686.1"/>
    </source>
</evidence>
<reference evidence="9 10" key="1">
    <citation type="submission" date="2019-08" db="EMBL/GenBank/DDBJ databases">
        <authorList>
            <person name="Alioto T."/>
            <person name="Alioto T."/>
            <person name="Gomez Garrido J."/>
        </authorList>
    </citation>
    <scope>NUCLEOTIDE SEQUENCE [LARGE SCALE GENOMIC DNA]</scope>
</reference>